<dbReference type="Gene3D" id="2.60.120.260">
    <property type="entry name" value="Galactose-binding domain-like"/>
    <property type="match status" value="1"/>
</dbReference>
<feature type="chain" id="PRO_5043981472" description="F5/8 type C domain-containing protein" evidence="1">
    <location>
        <begin position="25"/>
        <end position="557"/>
    </location>
</feature>
<dbReference type="RefSeq" id="WP_307637502.1">
    <property type="nucleotide sequence ID" value="NZ_JAUSRR010000006.1"/>
</dbReference>
<dbReference type="EMBL" id="JAUSRR010000006">
    <property type="protein sequence ID" value="MDP9924961.1"/>
    <property type="molecule type" value="Genomic_DNA"/>
</dbReference>
<organism evidence="3 4">
    <name type="scientific">Variovorax boronicumulans</name>
    <dbReference type="NCBI Taxonomy" id="436515"/>
    <lineage>
        <taxon>Bacteria</taxon>
        <taxon>Pseudomonadati</taxon>
        <taxon>Pseudomonadota</taxon>
        <taxon>Betaproteobacteria</taxon>
        <taxon>Burkholderiales</taxon>
        <taxon>Comamonadaceae</taxon>
        <taxon>Variovorax</taxon>
    </lineage>
</organism>
<evidence type="ECO:0000313" key="4">
    <source>
        <dbReference type="Proteomes" id="UP001244295"/>
    </source>
</evidence>
<keyword evidence="1" id="KW-0732">Signal</keyword>
<gene>
    <name evidence="3" type="ORF">J2W25_003997</name>
</gene>
<reference evidence="3" key="1">
    <citation type="submission" date="2023-07" db="EMBL/GenBank/DDBJ databases">
        <title>Sorghum-associated microbial communities from plants grown in Nebraska, USA.</title>
        <authorList>
            <person name="Schachtman D."/>
        </authorList>
    </citation>
    <scope>NUCLEOTIDE SEQUENCE</scope>
    <source>
        <strain evidence="3">DS2795</strain>
    </source>
</reference>
<evidence type="ECO:0000259" key="2">
    <source>
        <dbReference type="Pfam" id="PF00754"/>
    </source>
</evidence>
<dbReference type="SUPFAM" id="SSF49785">
    <property type="entry name" value="Galactose-binding domain-like"/>
    <property type="match status" value="1"/>
</dbReference>
<dbReference type="SUPFAM" id="SSF75005">
    <property type="entry name" value="Arabinanase/levansucrase/invertase"/>
    <property type="match status" value="1"/>
</dbReference>
<protein>
    <recommendedName>
        <fullName evidence="2">F5/8 type C domain-containing protein</fullName>
    </recommendedName>
</protein>
<dbReference type="Proteomes" id="UP001244295">
    <property type="component" value="Unassembled WGS sequence"/>
</dbReference>
<evidence type="ECO:0000313" key="3">
    <source>
        <dbReference type="EMBL" id="MDP9924961.1"/>
    </source>
</evidence>
<feature type="domain" description="F5/8 type C" evidence="2">
    <location>
        <begin position="30"/>
        <end position="147"/>
    </location>
</feature>
<accession>A0AAW8E0T1</accession>
<dbReference type="InterPro" id="IPR008979">
    <property type="entry name" value="Galactose-bd-like_sf"/>
</dbReference>
<dbReference type="InterPro" id="IPR000421">
    <property type="entry name" value="FA58C"/>
</dbReference>
<evidence type="ECO:0000256" key="1">
    <source>
        <dbReference type="SAM" id="SignalP"/>
    </source>
</evidence>
<name>A0AAW8E0T1_9BURK</name>
<dbReference type="Gene3D" id="2.115.10.20">
    <property type="entry name" value="Glycosyl hydrolase domain, family 43"/>
    <property type="match status" value="1"/>
</dbReference>
<comment type="caution">
    <text evidence="3">The sequence shown here is derived from an EMBL/GenBank/DDBJ whole genome shotgun (WGS) entry which is preliminary data.</text>
</comment>
<sequence>MKRLHQLFLVALTLFFFSSISAHSTEYQPVAASSSSQLWPLTSAYDNNTSTIWSSNTHGSPAATEEIAVWWSGVQSVNYVKLLPRYVQSCAALGFPIDFRIYYSGGPNNWVEIGNYIDYPRPNRCDWIVIPLPATVQTDGIRIIATKLGGDDAGTPVFQLAEVKAGVEAGFNQLSFGGNNAAALPNKMQVAGVQANAFNPTRLSNWNYDERGSSMIAPNPGAYRNIYSPQAVQLSGSVWRIYFHGWDGVSAPLYDRIYTTVTFDDYLHFDAHYLQIDHGNCLNVGNESVVRVAPGDWRMTYTCMRTDNLNKTGYATSGDGANWSPNTGGSSMINVTGYPNWAAGDYNGVNPIIKDSNAVWHYYFMESSTNPGVEHATSTDGVNFAFVNRAQQEPMRALNDVKAFSYGGSTHYLSCYHMGQSNLWMSTSTSLSNLGPTKVAFSSYSNEDKMMITCGWVQDGTRVYGMLYGACAADCDPAAPSRNRLFARWLQKKVVFQNNYVTWDVSTGFGMKNSRLAMSNKIETGVFKIYDTDGQTLLYTSPLVTVREGDLWNYTGS</sequence>
<dbReference type="AlphaFoldDB" id="A0AAW8E0T1"/>
<feature type="signal peptide" evidence="1">
    <location>
        <begin position="1"/>
        <end position="24"/>
    </location>
</feature>
<proteinExistence type="predicted"/>
<dbReference type="InterPro" id="IPR023296">
    <property type="entry name" value="Glyco_hydro_beta-prop_sf"/>
</dbReference>
<dbReference type="Pfam" id="PF00754">
    <property type="entry name" value="F5_F8_type_C"/>
    <property type="match status" value="1"/>
</dbReference>